<sequence>MENPWSPDNPGGTLSPWLSLQDAAALFLTEGPQYRETIMADNVFITPGTASTLDALAWAVCNDGKGILIPQPLYNGFNINPLD</sequence>
<accession>A0A017SK38</accession>
<dbReference type="GO" id="GO:0030170">
    <property type="term" value="F:pyridoxal phosphate binding"/>
    <property type="evidence" value="ECO:0007669"/>
    <property type="project" value="InterPro"/>
</dbReference>
<dbReference type="Proteomes" id="UP000019804">
    <property type="component" value="Unassembled WGS sequence"/>
</dbReference>
<dbReference type="RefSeq" id="XP_040640363.1">
    <property type="nucleotide sequence ID" value="XM_040787558.1"/>
</dbReference>
<dbReference type="InterPro" id="IPR015421">
    <property type="entry name" value="PyrdxlP-dep_Trfase_major"/>
</dbReference>
<dbReference type="Pfam" id="PF00155">
    <property type="entry name" value="Aminotran_1_2"/>
    <property type="match status" value="1"/>
</dbReference>
<dbReference type="AlphaFoldDB" id="A0A017SK38"/>
<dbReference type="EMBL" id="KK088417">
    <property type="protein sequence ID" value="EYE96675.1"/>
    <property type="molecule type" value="Genomic_DNA"/>
</dbReference>
<keyword evidence="3" id="KW-1185">Reference proteome</keyword>
<dbReference type="GeneID" id="63702682"/>
<proteinExistence type="predicted"/>
<dbReference type="SUPFAM" id="SSF53383">
    <property type="entry name" value="PLP-dependent transferases"/>
    <property type="match status" value="1"/>
</dbReference>
<dbReference type="Gene3D" id="3.40.640.10">
    <property type="entry name" value="Type I PLP-dependent aspartate aminotransferase-like (Major domain)"/>
    <property type="match status" value="1"/>
</dbReference>
<protein>
    <recommendedName>
        <fullName evidence="1">Aminotransferase class I/classII large domain-containing protein</fullName>
    </recommendedName>
</protein>
<organism evidence="2 3">
    <name type="scientific">Aspergillus ruber (strain CBS 135680)</name>
    <dbReference type="NCBI Taxonomy" id="1388766"/>
    <lineage>
        <taxon>Eukaryota</taxon>
        <taxon>Fungi</taxon>
        <taxon>Dikarya</taxon>
        <taxon>Ascomycota</taxon>
        <taxon>Pezizomycotina</taxon>
        <taxon>Eurotiomycetes</taxon>
        <taxon>Eurotiomycetidae</taxon>
        <taxon>Eurotiales</taxon>
        <taxon>Aspergillaceae</taxon>
        <taxon>Aspergillus</taxon>
        <taxon>Aspergillus subgen. Aspergillus</taxon>
    </lineage>
</organism>
<dbReference type="HOGENOM" id="CLU_2542190_0_0_1"/>
<dbReference type="OrthoDB" id="7042322at2759"/>
<name>A0A017SK38_ASPRC</name>
<dbReference type="InterPro" id="IPR015424">
    <property type="entry name" value="PyrdxlP-dep_Trfase"/>
</dbReference>
<reference evidence="3" key="1">
    <citation type="journal article" date="2014" name="Nat. Commun.">
        <title>Genomic adaptations of the halophilic Dead Sea filamentous fungus Eurotium rubrum.</title>
        <authorList>
            <person name="Kis-Papo T."/>
            <person name="Weig A.R."/>
            <person name="Riley R."/>
            <person name="Persoh D."/>
            <person name="Salamov A."/>
            <person name="Sun H."/>
            <person name="Lipzen A."/>
            <person name="Wasser S.P."/>
            <person name="Rambold G."/>
            <person name="Grigoriev I.V."/>
            <person name="Nevo E."/>
        </authorList>
    </citation>
    <scope>NUCLEOTIDE SEQUENCE [LARGE SCALE GENOMIC DNA]</scope>
    <source>
        <strain evidence="3">CBS 135680</strain>
    </source>
</reference>
<evidence type="ECO:0000259" key="1">
    <source>
        <dbReference type="Pfam" id="PF00155"/>
    </source>
</evidence>
<evidence type="ECO:0000313" key="2">
    <source>
        <dbReference type="EMBL" id="EYE96675.1"/>
    </source>
</evidence>
<evidence type="ECO:0000313" key="3">
    <source>
        <dbReference type="Proteomes" id="UP000019804"/>
    </source>
</evidence>
<gene>
    <name evidence="2" type="ORF">EURHEDRAFT_552413</name>
</gene>
<feature type="domain" description="Aminotransferase class I/classII large" evidence="1">
    <location>
        <begin position="19"/>
        <end position="78"/>
    </location>
</feature>
<dbReference type="InterPro" id="IPR004839">
    <property type="entry name" value="Aminotransferase_I/II_large"/>
</dbReference>
<dbReference type="STRING" id="1388766.A0A017SK38"/>